<sequence length="424" mass="46220">MSFSSTHADRINEVLKSSTQDPHKGIPRVVLLVASSESPLIFSSSAGYAQLPDYPATQEDLDKAEKITPDSVFELWSCTKLVTSIATLQLIEKGQIGLDDDVTKYLPEVRDAKKYKGLDKDDKALTEELKTTPTIRMLLSHTAGLTYELTPAHAEAQKALGLPNVYSRASSKESLLAMPFIYRAVPFNYSEPGTVWSYGTAIDYLALTIEAVTGGSLIDYFKKNVFGPLGISDMSYAPPSNRINMAYDDPANPSAPWKAGPGSTLKENRGGAGLFGSPASYLKIVRTLLGDGQPLFQKTETVEKMFEDQTAGSERFQTSMNQFMALGSDPFFGEAEQAGHGLGGALTGARHGGGRSKGTLSWSGYCNTFWVADRNQGVAYVFFTNSTPTFAHPRIFGLWEKIEKDIFDGALQGRRSGSRRQTTL</sequence>
<evidence type="ECO:0000313" key="3">
    <source>
        <dbReference type="Proteomes" id="UP000249723"/>
    </source>
</evidence>
<dbReference type="InterPro" id="IPR050789">
    <property type="entry name" value="Diverse_Enzym_Activities"/>
</dbReference>
<dbReference type="OrthoDB" id="428260at2759"/>
<accession>A0A2X0LAU4</accession>
<dbReference type="PANTHER" id="PTHR43283">
    <property type="entry name" value="BETA-LACTAMASE-RELATED"/>
    <property type="match status" value="1"/>
</dbReference>
<organism evidence="2 3">
    <name type="scientific">Microbotryum saponariae</name>
    <dbReference type="NCBI Taxonomy" id="289078"/>
    <lineage>
        <taxon>Eukaryota</taxon>
        <taxon>Fungi</taxon>
        <taxon>Dikarya</taxon>
        <taxon>Basidiomycota</taxon>
        <taxon>Pucciniomycotina</taxon>
        <taxon>Microbotryomycetes</taxon>
        <taxon>Microbotryales</taxon>
        <taxon>Microbotryaceae</taxon>
        <taxon>Microbotryum</taxon>
    </lineage>
</organism>
<keyword evidence="3" id="KW-1185">Reference proteome</keyword>
<name>A0A2X0LAU4_9BASI</name>
<evidence type="ECO:0000313" key="2">
    <source>
        <dbReference type="EMBL" id="SCZ99602.1"/>
    </source>
</evidence>
<dbReference type="Gene3D" id="3.40.710.10">
    <property type="entry name" value="DD-peptidase/beta-lactamase superfamily"/>
    <property type="match status" value="1"/>
</dbReference>
<gene>
    <name evidence="2" type="ORF">BZ3500_MVSOF-1268-A1-R1_CHR3-1G06141</name>
</gene>
<dbReference type="SUPFAM" id="SSF56601">
    <property type="entry name" value="beta-lactamase/transpeptidase-like"/>
    <property type="match status" value="1"/>
</dbReference>
<evidence type="ECO:0000259" key="1">
    <source>
        <dbReference type="Pfam" id="PF00144"/>
    </source>
</evidence>
<feature type="domain" description="Beta-lactamase-related" evidence="1">
    <location>
        <begin position="59"/>
        <end position="389"/>
    </location>
</feature>
<dbReference type="Pfam" id="PF00144">
    <property type="entry name" value="Beta-lactamase"/>
    <property type="match status" value="1"/>
</dbReference>
<dbReference type="PANTHER" id="PTHR43283:SF3">
    <property type="entry name" value="BETA-LACTAMASE FAMILY PROTEIN (AFU_ORTHOLOGUE AFUA_5G07500)"/>
    <property type="match status" value="1"/>
</dbReference>
<dbReference type="EMBL" id="FMWP01000096">
    <property type="protein sequence ID" value="SCZ99602.1"/>
    <property type="molecule type" value="Genomic_DNA"/>
</dbReference>
<reference evidence="3" key="1">
    <citation type="submission" date="2016-10" db="EMBL/GenBank/DDBJ databases">
        <authorList>
            <person name="Jeantristanb JTB J.-T."/>
            <person name="Ricardo R."/>
        </authorList>
    </citation>
    <scope>NUCLEOTIDE SEQUENCE [LARGE SCALE GENOMIC DNA]</scope>
</reference>
<proteinExistence type="predicted"/>
<dbReference type="InterPro" id="IPR012338">
    <property type="entry name" value="Beta-lactam/transpept-like"/>
</dbReference>
<protein>
    <submittedName>
        <fullName evidence="2">BZ3500_MvSof-1268-A1-R1_Chr3-1g06141 protein</fullName>
    </submittedName>
</protein>
<dbReference type="Proteomes" id="UP000249723">
    <property type="component" value="Unassembled WGS sequence"/>
</dbReference>
<dbReference type="InterPro" id="IPR001466">
    <property type="entry name" value="Beta-lactam-related"/>
</dbReference>
<dbReference type="STRING" id="289078.A0A2X0LAU4"/>
<dbReference type="AlphaFoldDB" id="A0A2X0LAU4"/>